<sequence length="90" mass="10804">MEQSNCTKCIHYKVCKFVNNKIPLEDWNFMWNNFKIECKHFKRDAKFITLTPTIQINDGATKKVDIDELIKKLEKYMKRELENAVKGIYE</sequence>
<organism evidence="2 3">
    <name type="scientific">Clostridium botulinum CFSAN001627</name>
    <dbReference type="NCBI Taxonomy" id="1232189"/>
    <lineage>
        <taxon>Bacteria</taxon>
        <taxon>Bacillati</taxon>
        <taxon>Bacillota</taxon>
        <taxon>Clostridia</taxon>
        <taxon>Eubacteriales</taxon>
        <taxon>Clostridiaceae</taxon>
        <taxon>Clostridium</taxon>
    </lineage>
</organism>
<name>M1ZZN6_CLOBO</name>
<evidence type="ECO:0000259" key="1">
    <source>
        <dbReference type="PROSITE" id="PS51723"/>
    </source>
</evidence>
<reference evidence="2 3" key="1">
    <citation type="submission" date="2012-10" db="EMBL/GenBank/DDBJ databases">
        <authorList>
            <person name="Strain E.A."/>
            <person name="Brown E."/>
            <person name="Allard M.W."/>
            <person name="Gonzalez-Escalona N."/>
            <person name="Timme R."/>
        </authorList>
    </citation>
    <scope>NUCLEOTIDE SEQUENCE [LARGE SCALE GENOMIC DNA]</scope>
    <source>
        <strain evidence="2 3">CFSAN001627</strain>
    </source>
</reference>
<protein>
    <submittedName>
        <fullName evidence="2">Putative tail length tape measure protein</fullName>
    </submittedName>
</protein>
<dbReference type="InterPro" id="IPR031161">
    <property type="entry name" value="Peptidase_M60_dom"/>
</dbReference>
<proteinExistence type="predicted"/>
<comment type="caution">
    <text evidence="2">The sequence shown here is derived from an EMBL/GenBank/DDBJ whole genome shotgun (WGS) entry which is preliminary data.</text>
</comment>
<dbReference type="Proteomes" id="UP000011944">
    <property type="component" value="Unassembled WGS sequence"/>
</dbReference>
<feature type="domain" description="Peptidase M60" evidence="1">
    <location>
        <begin position="1"/>
        <end position="90"/>
    </location>
</feature>
<reference evidence="2 3" key="2">
    <citation type="submission" date="2013-03" db="EMBL/GenBank/DDBJ databases">
        <title>Diversity in Clostridium botulinum.</title>
        <authorList>
            <person name="Timme R.E."/>
            <person name="Allard M."/>
            <person name="Luo Y."/>
            <person name="Strain E."/>
            <person name="Gonzalez-Escalona N."/>
            <person name="Brown E."/>
        </authorList>
    </citation>
    <scope>NUCLEOTIDE SEQUENCE [LARGE SCALE GENOMIC DNA]</scope>
    <source>
        <strain evidence="2 3">CFSAN001627</strain>
    </source>
</reference>
<evidence type="ECO:0000313" key="2">
    <source>
        <dbReference type="EMBL" id="EKN43090.1"/>
    </source>
</evidence>
<dbReference type="EMBL" id="AMXI01000154">
    <property type="protein sequence ID" value="EKN43090.1"/>
    <property type="molecule type" value="Genomic_DNA"/>
</dbReference>
<dbReference type="AlphaFoldDB" id="M1ZZN6"/>
<accession>M1ZZN6</accession>
<evidence type="ECO:0000313" key="3">
    <source>
        <dbReference type="Proteomes" id="UP000011944"/>
    </source>
</evidence>
<gene>
    <name evidence="2" type="ORF">CFSAN001627_02785</name>
</gene>
<dbReference type="PROSITE" id="PS51723">
    <property type="entry name" value="PEPTIDASE_M60"/>
    <property type="match status" value="1"/>
</dbReference>
<dbReference type="PATRIC" id="fig|1232189.3.peg.453"/>